<organism evidence="1 2">
    <name type="scientific">Rhynchosporium agropyri</name>
    <dbReference type="NCBI Taxonomy" id="914238"/>
    <lineage>
        <taxon>Eukaryota</taxon>
        <taxon>Fungi</taxon>
        <taxon>Dikarya</taxon>
        <taxon>Ascomycota</taxon>
        <taxon>Pezizomycotina</taxon>
        <taxon>Leotiomycetes</taxon>
        <taxon>Helotiales</taxon>
        <taxon>Ploettnerulaceae</taxon>
        <taxon>Rhynchosporium</taxon>
    </lineage>
</organism>
<sequence>MIDTKRVNITAESPYPLRCNHFPAGPGSEVLFYDLFYISE</sequence>
<proteinExistence type="predicted"/>
<evidence type="ECO:0000313" key="2">
    <source>
        <dbReference type="Proteomes" id="UP000178912"/>
    </source>
</evidence>
<gene>
    <name evidence="1" type="ORF">RAG0_10303</name>
</gene>
<name>A0A1E1KZA6_9HELO</name>
<dbReference type="AlphaFoldDB" id="A0A1E1KZA6"/>
<keyword evidence="2" id="KW-1185">Reference proteome</keyword>
<accession>A0A1E1KZA6</accession>
<reference evidence="2" key="1">
    <citation type="submission" date="2016-03" db="EMBL/GenBank/DDBJ databases">
        <authorList>
            <person name="Guldener U."/>
        </authorList>
    </citation>
    <scope>NUCLEOTIDE SEQUENCE [LARGE SCALE GENOMIC DNA]</scope>
    <source>
        <strain evidence="2">04CH-RAC-A.6.1</strain>
    </source>
</reference>
<evidence type="ECO:0000313" key="1">
    <source>
        <dbReference type="EMBL" id="CZT03582.1"/>
    </source>
</evidence>
<dbReference type="EMBL" id="FJUX01000063">
    <property type="protein sequence ID" value="CZT03582.1"/>
    <property type="molecule type" value="Genomic_DNA"/>
</dbReference>
<protein>
    <submittedName>
        <fullName evidence="1">Uncharacterized protein</fullName>
    </submittedName>
</protein>
<dbReference type="Proteomes" id="UP000178912">
    <property type="component" value="Unassembled WGS sequence"/>
</dbReference>